<dbReference type="EMBL" id="RCHS01001810">
    <property type="protein sequence ID" value="RMX51224.1"/>
    <property type="molecule type" value="Genomic_DNA"/>
</dbReference>
<dbReference type="GO" id="GO:0005524">
    <property type="term" value="F:ATP binding"/>
    <property type="evidence" value="ECO:0007669"/>
    <property type="project" value="UniProtKB-KW"/>
</dbReference>
<dbReference type="Gene3D" id="1.10.510.10">
    <property type="entry name" value="Transferase(Phosphotransferase) domain 1"/>
    <property type="match status" value="1"/>
</dbReference>
<dbReference type="InterPro" id="IPR000719">
    <property type="entry name" value="Prot_kinase_dom"/>
</dbReference>
<feature type="compositionally biased region" description="Basic residues" evidence="3">
    <location>
        <begin position="15"/>
        <end position="28"/>
    </location>
</feature>
<feature type="compositionally biased region" description="Basic and acidic residues" evidence="3">
    <location>
        <begin position="29"/>
        <end position="43"/>
    </location>
</feature>
<dbReference type="InterPro" id="IPR050198">
    <property type="entry name" value="Non-receptor_tyrosine_kinases"/>
</dbReference>
<evidence type="ECO:0000313" key="5">
    <source>
        <dbReference type="EMBL" id="RMX51224.1"/>
    </source>
</evidence>
<evidence type="ECO:0000259" key="4">
    <source>
        <dbReference type="PROSITE" id="PS50011"/>
    </source>
</evidence>
<organism evidence="5 6">
    <name type="scientific">Pocillopora damicornis</name>
    <name type="common">Cauliflower coral</name>
    <name type="synonym">Millepora damicornis</name>
    <dbReference type="NCBI Taxonomy" id="46731"/>
    <lineage>
        <taxon>Eukaryota</taxon>
        <taxon>Metazoa</taxon>
        <taxon>Cnidaria</taxon>
        <taxon>Anthozoa</taxon>
        <taxon>Hexacorallia</taxon>
        <taxon>Scleractinia</taxon>
        <taxon>Astrocoeniina</taxon>
        <taxon>Pocilloporidae</taxon>
        <taxon>Pocillopora</taxon>
    </lineage>
</organism>
<name>A0A3M6UCH3_POCDA</name>
<keyword evidence="1" id="KW-0547">Nucleotide-binding</keyword>
<dbReference type="STRING" id="46731.A0A3M6UCH3"/>
<dbReference type="PROSITE" id="PS50011">
    <property type="entry name" value="PROTEIN_KINASE_DOM"/>
    <property type="match status" value="1"/>
</dbReference>
<keyword evidence="6" id="KW-1185">Reference proteome</keyword>
<evidence type="ECO:0000256" key="3">
    <source>
        <dbReference type="SAM" id="MobiDB-lite"/>
    </source>
</evidence>
<reference evidence="5 6" key="1">
    <citation type="journal article" date="2018" name="Sci. Rep.">
        <title>Comparative analysis of the Pocillopora damicornis genome highlights role of immune system in coral evolution.</title>
        <authorList>
            <person name="Cunning R."/>
            <person name="Bay R.A."/>
            <person name="Gillette P."/>
            <person name="Baker A.C."/>
            <person name="Traylor-Knowles N."/>
        </authorList>
    </citation>
    <scope>NUCLEOTIDE SEQUENCE [LARGE SCALE GENOMIC DNA]</scope>
    <source>
        <strain evidence="5">RSMAS</strain>
        <tissue evidence="5">Whole animal</tissue>
    </source>
</reference>
<dbReference type="CDD" id="cd00180">
    <property type="entry name" value="PKc"/>
    <property type="match status" value="1"/>
</dbReference>
<dbReference type="SUPFAM" id="SSF56112">
    <property type="entry name" value="Protein kinase-like (PK-like)"/>
    <property type="match status" value="1"/>
</dbReference>
<keyword evidence="2" id="KW-0067">ATP-binding</keyword>
<dbReference type="GO" id="GO:0004672">
    <property type="term" value="F:protein kinase activity"/>
    <property type="evidence" value="ECO:0007669"/>
    <property type="project" value="InterPro"/>
</dbReference>
<comment type="caution">
    <text evidence="5">The sequence shown here is derived from an EMBL/GenBank/DDBJ whole genome shotgun (WGS) entry which is preliminary data.</text>
</comment>
<evidence type="ECO:0000313" key="6">
    <source>
        <dbReference type="Proteomes" id="UP000275408"/>
    </source>
</evidence>
<dbReference type="Proteomes" id="UP000275408">
    <property type="component" value="Unassembled WGS sequence"/>
</dbReference>
<dbReference type="AlphaFoldDB" id="A0A3M6UCH3"/>
<sequence>MPRRSRESTIEEKRRMRNQRRKRKRLSRTAREKENREMRTRKERDAYPWRKYRNTKSGPPSCKFATLQPISEKELILGQGSYGRCILKSFKRLNVLVVEKQCLMQSTKEMTLTHKNIPAIIGIQLEREPISLVKEFQGEENTSTTVKKVNSSLTSKDWLIICHDITDALAHIHSKGFLHCGLKSNNVLVTDKHGQIIDFRKACDSSFPPAKKYTFHYRHIAAEVLNGTHCSKASDVYSLGQILHEVATKQEIPMLLVNAQKCLDHKGTNNNRTNGITGLFNM</sequence>
<dbReference type="InterPro" id="IPR001245">
    <property type="entry name" value="Ser-Thr/Tyr_kinase_cat_dom"/>
</dbReference>
<feature type="region of interest" description="Disordered" evidence="3">
    <location>
        <begin position="1"/>
        <end position="43"/>
    </location>
</feature>
<evidence type="ECO:0000256" key="1">
    <source>
        <dbReference type="ARBA" id="ARBA00022741"/>
    </source>
</evidence>
<gene>
    <name evidence="5" type="ORF">pdam_00004092</name>
</gene>
<protein>
    <recommendedName>
        <fullName evidence="4">Protein kinase domain-containing protein</fullName>
    </recommendedName>
</protein>
<feature type="compositionally biased region" description="Basic and acidic residues" evidence="3">
    <location>
        <begin position="1"/>
        <end position="14"/>
    </location>
</feature>
<dbReference type="InterPro" id="IPR011009">
    <property type="entry name" value="Kinase-like_dom_sf"/>
</dbReference>
<accession>A0A3M6UCH3</accession>
<feature type="domain" description="Protein kinase" evidence="4">
    <location>
        <begin position="71"/>
        <end position="282"/>
    </location>
</feature>
<proteinExistence type="predicted"/>
<dbReference type="Pfam" id="PF07714">
    <property type="entry name" value="PK_Tyr_Ser-Thr"/>
    <property type="match status" value="1"/>
</dbReference>
<dbReference type="OrthoDB" id="5982746at2759"/>
<evidence type="ECO:0000256" key="2">
    <source>
        <dbReference type="ARBA" id="ARBA00022840"/>
    </source>
</evidence>
<dbReference type="PANTHER" id="PTHR24418">
    <property type="entry name" value="TYROSINE-PROTEIN KINASE"/>
    <property type="match status" value="1"/>
</dbReference>